<keyword evidence="1" id="KW-0812">Transmembrane</keyword>
<gene>
    <name evidence="2" type="ORF">FRZ67_04590</name>
</gene>
<dbReference type="AlphaFoldDB" id="A0A5B8V5F0"/>
<keyword evidence="1" id="KW-0472">Membrane</keyword>
<keyword evidence="1" id="KW-1133">Transmembrane helix</keyword>
<sequence>MQEDKKLGSLLTTYAMQEPSTGFEEMVMQRIAAAKKIQLPITPLISRLLQRTLITTFIAAAVALIIIAFFIEPNTLILKLDIPVQTSIFEQLFSFFIVFWIVMFVNFFWGKRFTIAIKG</sequence>
<feature type="transmembrane region" description="Helical" evidence="1">
    <location>
        <begin position="91"/>
        <end position="109"/>
    </location>
</feature>
<evidence type="ECO:0000313" key="2">
    <source>
        <dbReference type="EMBL" id="QEC66610.1"/>
    </source>
</evidence>
<dbReference type="KEGG" id="pgin:FRZ67_04590"/>
<feature type="transmembrane region" description="Helical" evidence="1">
    <location>
        <begin position="53"/>
        <end position="71"/>
    </location>
</feature>
<dbReference type="EMBL" id="CP042435">
    <property type="protein sequence ID" value="QEC66610.1"/>
    <property type="molecule type" value="Genomic_DNA"/>
</dbReference>
<dbReference type="Proteomes" id="UP000321533">
    <property type="component" value="Chromosome"/>
</dbReference>
<dbReference type="RefSeq" id="WP_147188410.1">
    <property type="nucleotide sequence ID" value="NZ_CP042435.1"/>
</dbReference>
<protein>
    <submittedName>
        <fullName evidence="2">Uncharacterized protein</fullName>
    </submittedName>
</protein>
<evidence type="ECO:0000256" key="1">
    <source>
        <dbReference type="SAM" id="Phobius"/>
    </source>
</evidence>
<evidence type="ECO:0000313" key="3">
    <source>
        <dbReference type="Proteomes" id="UP000321533"/>
    </source>
</evidence>
<organism evidence="2 3">
    <name type="scientific">Panacibacter ginsenosidivorans</name>
    <dbReference type="NCBI Taxonomy" id="1813871"/>
    <lineage>
        <taxon>Bacteria</taxon>
        <taxon>Pseudomonadati</taxon>
        <taxon>Bacteroidota</taxon>
        <taxon>Chitinophagia</taxon>
        <taxon>Chitinophagales</taxon>
        <taxon>Chitinophagaceae</taxon>
        <taxon>Panacibacter</taxon>
    </lineage>
</organism>
<reference evidence="2 3" key="1">
    <citation type="journal article" date="2016" name="Int. J. Syst. Evol. Microbiol.">
        <title>Panacibacter ginsenosidivorans gen. nov., sp. nov., with ginsenoside converting activity isolated from soil of a ginseng field.</title>
        <authorList>
            <person name="Siddiqi M.Z."/>
            <person name="Muhammad Shafi S."/>
            <person name="Choi K.D."/>
            <person name="Im W.T."/>
        </authorList>
    </citation>
    <scope>NUCLEOTIDE SEQUENCE [LARGE SCALE GENOMIC DNA]</scope>
    <source>
        <strain evidence="2 3">Gsoil1550</strain>
    </source>
</reference>
<accession>A0A5B8V5F0</accession>
<name>A0A5B8V5F0_9BACT</name>
<proteinExistence type="predicted"/>
<keyword evidence="3" id="KW-1185">Reference proteome</keyword>
<dbReference type="OrthoDB" id="9938626at2"/>